<dbReference type="PANTHER" id="PTHR47592:SF30">
    <property type="entry name" value="CCHC-TYPE DOMAIN-CONTAINING PROTEIN"/>
    <property type="match status" value="1"/>
</dbReference>
<sequence>MAVSISKALLDLSKFKPLDGTNYKRWSQKLFIFFEQLDVDYVLFTTPPKPEVPAETSFVAITPFTTEETKNSAEDAKVKYDRDNKTLRGHLMNHINNTLFDLFVNQKSAKEIWYTLETRYGGDDVGRKKYVVGKWLQFHMVDDKPIMDQVHEYENLVADILSEGMKMCDILQENILLKKFPLPEANTETI</sequence>
<dbReference type="AlphaFoldDB" id="A0AAW2XC37"/>
<organism evidence="1">
    <name type="scientific">Sesamum latifolium</name>
    <dbReference type="NCBI Taxonomy" id="2727402"/>
    <lineage>
        <taxon>Eukaryota</taxon>
        <taxon>Viridiplantae</taxon>
        <taxon>Streptophyta</taxon>
        <taxon>Embryophyta</taxon>
        <taxon>Tracheophyta</taxon>
        <taxon>Spermatophyta</taxon>
        <taxon>Magnoliopsida</taxon>
        <taxon>eudicotyledons</taxon>
        <taxon>Gunneridae</taxon>
        <taxon>Pentapetalae</taxon>
        <taxon>asterids</taxon>
        <taxon>lamiids</taxon>
        <taxon>Lamiales</taxon>
        <taxon>Pedaliaceae</taxon>
        <taxon>Sesamum</taxon>
    </lineage>
</organism>
<protein>
    <recommendedName>
        <fullName evidence="2">Ty1-copia retrotransposon protein</fullName>
    </recommendedName>
</protein>
<dbReference type="EMBL" id="JACGWN010000004">
    <property type="protein sequence ID" value="KAL0451543.1"/>
    <property type="molecule type" value="Genomic_DNA"/>
</dbReference>
<reference evidence="1" key="1">
    <citation type="submission" date="2020-06" db="EMBL/GenBank/DDBJ databases">
        <authorList>
            <person name="Li T."/>
            <person name="Hu X."/>
            <person name="Zhang T."/>
            <person name="Song X."/>
            <person name="Zhang H."/>
            <person name="Dai N."/>
            <person name="Sheng W."/>
            <person name="Hou X."/>
            <person name="Wei L."/>
        </authorList>
    </citation>
    <scope>NUCLEOTIDE SEQUENCE</scope>
    <source>
        <strain evidence="1">KEN1</strain>
        <tissue evidence="1">Leaf</tissue>
    </source>
</reference>
<dbReference type="PANTHER" id="PTHR47592">
    <property type="entry name" value="PBF68 PROTEIN"/>
    <property type="match status" value="1"/>
</dbReference>
<evidence type="ECO:0000313" key="1">
    <source>
        <dbReference type="EMBL" id="KAL0451543.1"/>
    </source>
</evidence>
<proteinExistence type="predicted"/>
<accession>A0AAW2XC37</accession>
<name>A0AAW2XC37_9LAMI</name>
<comment type="caution">
    <text evidence="1">The sequence shown here is derived from an EMBL/GenBank/DDBJ whole genome shotgun (WGS) entry which is preliminary data.</text>
</comment>
<gene>
    <name evidence="1" type="ORF">Slati_1132400</name>
</gene>
<reference evidence="1" key="2">
    <citation type="journal article" date="2024" name="Plant">
        <title>Genomic evolution and insights into agronomic trait innovations of Sesamum species.</title>
        <authorList>
            <person name="Miao H."/>
            <person name="Wang L."/>
            <person name="Qu L."/>
            <person name="Liu H."/>
            <person name="Sun Y."/>
            <person name="Le M."/>
            <person name="Wang Q."/>
            <person name="Wei S."/>
            <person name="Zheng Y."/>
            <person name="Lin W."/>
            <person name="Duan Y."/>
            <person name="Cao H."/>
            <person name="Xiong S."/>
            <person name="Wang X."/>
            <person name="Wei L."/>
            <person name="Li C."/>
            <person name="Ma Q."/>
            <person name="Ju M."/>
            <person name="Zhao R."/>
            <person name="Li G."/>
            <person name="Mu C."/>
            <person name="Tian Q."/>
            <person name="Mei H."/>
            <person name="Zhang T."/>
            <person name="Gao T."/>
            <person name="Zhang H."/>
        </authorList>
    </citation>
    <scope>NUCLEOTIDE SEQUENCE</scope>
    <source>
        <strain evidence="1">KEN1</strain>
    </source>
</reference>
<evidence type="ECO:0008006" key="2">
    <source>
        <dbReference type="Google" id="ProtNLM"/>
    </source>
</evidence>
<dbReference type="Pfam" id="PF14223">
    <property type="entry name" value="Retrotran_gag_2"/>
    <property type="match status" value="1"/>
</dbReference>